<evidence type="ECO:0000313" key="5">
    <source>
        <dbReference type="EMBL" id="MBB5014966.1"/>
    </source>
</evidence>
<name>A0A7W7XYV4_9GAMM</name>
<evidence type="ECO:0000313" key="6">
    <source>
        <dbReference type="Proteomes" id="UP000519004"/>
    </source>
</evidence>
<dbReference type="RefSeq" id="WP_183947533.1">
    <property type="nucleotide sequence ID" value="NZ_JACHHX010000004.1"/>
</dbReference>
<dbReference type="AlphaFoldDB" id="A0A7W7XYV4"/>
<keyword evidence="3" id="KW-0804">Transcription</keyword>
<evidence type="ECO:0000256" key="2">
    <source>
        <dbReference type="ARBA" id="ARBA00023125"/>
    </source>
</evidence>
<dbReference type="InterPro" id="IPR018060">
    <property type="entry name" value="HTH_AraC"/>
</dbReference>
<dbReference type="Gene3D" id="1.10.10.60">
    <property type="entry name" value="Homeodomain-like"/>
    <property type="match status" value="1"/>
</dbReference>
<dbReference type="PANTHER" id="PTHR46796">
    <property type="entry name" value="HTH-TYPE TRANSCRIPTIONAL ACTIVATOR RHAS-RELATED"/>
    <property type="match status" value="1"/>
</dbReference>
<dbReference type="Pfam" id="PF12833">
    <property type="entry name" value="HTH_18"/>
    <property type="match status" value="1"/>
</dbReference>
<dbReference type="InterPro" id="IPR018062">
    <property type="entry name" value="HTH_AraC-typ_CS"/>
</dbReference>
<dbReference type="InterPro" id="IPR050204">
    <property type="entry name" value="AraC_XylS_family_regulators"/>
</dbReference>
<dbReference type="SUPFAM" id="SSF46689">
    <property type="entry name" value="Homeodomain-like"/>
    <property type="match status" value="1"/>
</dbReference>
<evidence type="ECO:0000259" key="4">
    <source>
        <dbReference type="PROSITE" id="PS01124"/>
    </source>
</evidence>
<evidence type="ECO:0000256" key="1">
    <source>
        <dbReference type="ARBA" id="ARBA00023015"/>
    </source>
</evidence>
<keyword evidence="6" id="KW-1185">Reference proteome</keyword>
<dbReference type="GO" id="GO:0003700">
    <property type="term" value="F:DNA-binding transcription factor activity"/>
    <property type="evidence" value="ECO:0007669"/>
    <property type="project" value="InterPro"/>
</dbReference>
<dbReference type="GO" id="GO:0043565">
    <property type="term" value="F:sequence-specific DNA binding"/>
    <property type="evidence" value="ECO:0007669"/>
    <property type="project" value="InterPro"/>
</dbReference>
<comment type="caution">
    <text evidence="5">The sequence shown here is derived from an EMBL/GenBank/DDBJ whole genome shotgun (WGS) entry which is preliminary data.</text>
</comment>
<evidence type="ECO:0000256" key="3">
    <source>
        <dbReference type="ARBA" id="ARBA00023163"/>
    </source>
</evidence>
<proteinExistence type="predicted"/>
<keyword evidence="2 5" id="KW-0238">DNA-binding</keyword>
<organism evidence="5 6">
    <name type="scientific">Rehaibacterium terrae</name>
    <dbReference type="NCBI Taxonomy" id="1341696"/>
    <lineage>
        <taxon>Bacteria</taxon>
        <taxon>Pseudomonadati</taxon>
        <taxon>Pseudomonadota</taxon>
        <taxon>Gammaproteobacteria</taxon>
        <taxon>Lysobacterales</taxon>
        <taxon>Lysobacteraceae</taxon>
        <taxon>Rehaibacterium</taxon>
    </lineage>
</organism>
<gene>
    <name evidence="5" type="ORF">HNQ58_000843</name>
</gene>
<dbReference type="InterPro" id="IPR009057">
    <property type="entry name" value="Homeodomain-like_sf"/>
</dbReference>
<dbReference type="SMART" id="SM00342">
    <property type="entry name" value="HTH_ARAC"/>
    <property type="match status" value="1"/>
</dbReference>
<keyword evidence="1" id="KW-0805">Transcription regulation</keyword>
<reference evidence="5 6" key="1">
    <citation type="submission" date="2020-08" db="EMBL/GenBank/DDBJ databases">
        <title>Genomic Encyclopedia of Type Strains, Phase IV (KMG-IV): sequencing the most valuable type-strain genomes for metagenomic binning, comparative biology and taxonomic classification.</title>
        <authorList>
            <person name="Goeker M."/>
        </authorList>
    </citation>
    <scope>NUCLEOTIDE SEQUENCE [LARGE SCALE GENOMIC DNA]</scope>
    <source>
        <strain evidence="5 6">DSM 25897</strain>
    </source>
</reference>
<accession>A0A7W7XYV4</accession>
<feature type="domain" description="HTH araC/xylS-type" evidence="4">
    <location>
        <begin position="143"/>
        <end position="243"/>
    </location>
</feature>
<protein>
    <submittedName>
        <fullName evidence="5">AraC-like DNA-binding protein</fullName>
    </submittedName>
</protein>
<dbReference type="PROSITE" id="PS01124">
    <property type="entry name" value="HTH_ARAC_FAMILY_2"/>
    <property type="match status" value="1"/>
</dbReference>
<sequence>MSWHGRAILANGWATFEGRTGDNRPHAHHALQLAVGMDGEVGIRIADDEVRAPGLLIGADVVHVLLPTAGRLRLLFVDRESQAGRRLSAGCRRGFRVLDARTCAILRALWPADDNPDALQPLLSALACPVCPPRAHSDSAALARVRALVDALPHRERLDLPQAALAAEAALSPSRFAHLFRGMTGLPLRPWLRWLRLQRALRLAATGRSLTEAAHAAGFADAAHLTRTVRRHFGIAPSTLVSLLARR</sequence>
<dbReference type="EMBL" id="JACHHX010000004">
    <property type="protein sequence ID" value="MBB5014966.1"/>
    <property type="molecule type" value="Genomic_DNA"/>
</dbReference>
<dbReference type="Proteomes" id="UP000519004">
    <property type="component" value="Unassembled WGS sequence"/>
</dbReference>
<dbReference type="PROSITE" id="PS00041">
    <property type="entry name" value="HTH_ARAC_FAMILY_1"/>
    <property type="match status" value="1"/>
</dbReference>